<proteinExistence type="predicted"/>
<dbReference type="InterPro" id="IPR054491">
    <property type="entry name" value="MGH1-like_GH"/>
</dbReference>
<dbReference type="InterPro" id="IPR008979">
    <property type="entry name" value="Galactose-bd-like_sf"/>
</dbReference>
<reference evidence="2 3" key="1">
    <citation type="submission" date="2022-07" db="EMBL/GenBank/DDBJ databases">
        <title>Fecal culturing of patients with breast cancer.</title>
        <authorList>
            <person name="Teng N.M.Y."/>
            <person name="Kiu R."/>
            <person name="Evans R."/>
            <person name="Baker D.J."/>
            <person name="Zenner C."/>
            <person name="Robinson S.D."/>
            <person name="Hall L.J."/>
        </authorList>
    </citation>
    <scope>NUCLEOTIDE SEQUENCE [LARGE SCALE GENOMIC DNA]</scope>
    <source>
        <strain evidence="2 3">LH1063</strain>
    </source>
</reference>
<organism evidence="2 3">
    <name type="scientific">Coprobacter tertius</name>
    <dbReference type="NCBI Taxonomy" id="2944915"/>
    <lineage>
        <taxon>Bacteria</taxon>
        <taxon>Pseudomonadati</taxon>
        <taxon>Bacteroidota</taxon>
        <taxon>Bacteroidia</taxon>
        <taxon>Bacteroidales</taxon>
        <taxon>Barnesiellaceae</taxon>
        <taxon>Coprobacter</taxon>
    </lineage>
</organism>
<feature type="domain" description="Mannosylglycerate hydrolase MGH1-like glycoside hydrolase" evidence="1">
    <location>
        <begin position="319"/>
        <end position="559"/>
    </location>
</feature>
<gene>
    <name evidence="2" type="ORF">NMU02_01210</name>
</gene>
<dbReference type="SUPFAM" id="SSF48208">
    <property type="entry name" value="Six-hairpin glycosidases"/>
    <property type="match status" value="1"/>
</dbReference>
<evidence type="ECO:0000259" key="1">
    <source>
        <dbReference type="Pfam" id="PF22422"/>
    </source>
</evidence>
<dbReference type="Proteomes" id="UP001205603">
    <property type="component" value="Unassembled WGS sequence"/>
</dbReference>
<dbReference type="Gene3D" id="2.60.120.260">
    <property type="entry name" value="Galactose-binding domain-like"/>
    <property type="match status" value="1"/>
</dbReference>
<dbReference type="RefSeq" id="WP_255025274.1">
    <property type="nucleotide sequence ID" value="NZ_JANDHW010000001.1"/>
</dbReference>
<evidence type="ECO:0000313" key="3">
    <source>
        <dbReference type="Proteomes" id="UP001205603"/>
    </source>
</evidence>
<dbReference type="InterPro" id="IPR012341">
    <property type="entry name" value="6hp_glycosidase-like_sf"/>
</dbReference>
<dbReference type="InterPro" id="IPR008928">
    <property type="entry name" value="6-hairpin_glycosidase_sf"/>
</dbReference>
<name>A0ABT1MDK0_9BACT</name>
<sequence>MKKKLFSFLIANAFWGICFGQSNNGLLYGNDAYSVFTDKVIQGEYISRIISTDEIRSNYRSPEDVSNAENPHMLFKFCINGGDNENHGGYDHTFNILSLTGKDETPLFRFGELYIDKREIPDDFVIVPNTRLKIRLDMNHVLRSFDEKGYYITPRGNKIMKEDFKSVYIAGNIEPLTWNFGRLKNRPDLELKDDDGDGIYEIELIMNNQDKKRVTCSWKKKKEVDRYPRFTSDILISDAIYNISVEEATNLIEADNTWRTGESWGGVWTRDISYSILLSMSYMRPDISMNSLMRKVKDGRIVQDTGTGGSYPVSSDRIIWAVAAWQIYLVTGDKDWLAKSYEIIKNTILQDEQIVFDTETGLVRGESSFLDWREQEYPRWMQPADIYESECLGTNAAFYRANEIAAEMASLTGDNALVPHFKENAERIKKGINRYLWMPDRGYYGQYLYGRNAKILSPRSETLGESLCVLFDIADQEQSEKIVRSVVHTPFGNTCLFPQIPNMTPYHNNGIWPFVQTYWTWAAAKAGNEPAVTAGIAAVYRAAALFATNKENFVAENGDFKTEMNSSNMLWSISGSLGIVHRLFFGINFEKDYLAFRPFIPKALAGKKKLENFKYRNATLDIEISGYGDELDSFTIDGKKSDPIITPKLKGRHKIVMVMKNNTPKSQYFNDKPNYTSVETPKGYLSAINELAWVEAADAVSYKIIKDGKEIAHVNDASINGSRFRIGDPGMYTEYQFIGVDKKGYEGFASEPLPVYDPKYETIVYVSEFAPVTDFKKCRKFTGNGAVEISKTENREIVMTVDVPETGEYIFDFRYANGSNTLIEDNKCAMRTLSVDGEKRGTVVFPQRGRDMWSEWGFSNQVRTGLEKGKRTVVLSFEDFNENMNGNVNRAMLDYMRIIRVK</sequence>
<dbReference type="Gene3D" id="1.50.10.10">
    <property type="match status" value="1"/>
</dbReference>
<evidence type="ECO:0000313" key="2">
    <source>
        <dbReference type="EMBL" id="MCP9610713.1"/>
    </source>
</evidence>
<keyword evidence="3" id="KW-1185">Reference proteome</keyword>
<comment type="caution">
    <text evidence="2">The sequence shown here is derived from an EMBL/GenBank/DDBJ whole genome shotgun (WGS) entry which is preliminary data.</text>
</comment>
<dbReference type="Pfam" id="PF22422">
    <property type="entry name" value="MGH1-like_GH"/>
    <property type="match status" value="1"/>
</dbReference>
<dbReference type="SUPFAM" id="SSF49785">
    <property type="entry name" value="Galactose-binding domain-like"/>
    <property type="match status" value="1"/>
</dbReference>
<accession>A0ABT1MDK0</accession>
<dbReference type="EMBL" id="JANDHW010000001">
    <property type="protein sequence ID" value="MCP9610713.1"/>
    <property type="molecule type" value="Genomic_DNA"/>
</dbReference>
<protein>
    <recommendedName>
        <fullName evidence="1">Mannosylglycerate hydrolase MGH1-like glycoside hydrolase domain-containing protein</fullName>
    </recommendedName>
</protein>